<sequence length="144" mass="16745">NSWKVQRKLSLRICFVFSSPVNDLVCLSSLHSPPVEPSFLQISSIPQIPEVERLLVLCCRVENFYPQDVYLEWSRNDGEEVRMVTHFGPFSDRSSCLFSVWSKIHLVLAREDEKAVYSCRVYHCSFPTGNLWQILGQSLSRYDR</sequence>
<dbReference type="InterPro" id="IPR036179">
    <property type="entry name" value="Ig-like_dom_sf"/>
</dbReference>
<dbReference type="PROSITE" id="PS00290">
    <property type="entry name" value="IG_MHC"/>
    <property type="match status" value="1"/>
</dbReference>
<dbReference type="Ensembl" id="ENSSPAT00000005111.1">
    <property type="protein sequence ID" value="ENSSPAP00000005016.1"/>
    <property type="gene ID" value="ENSSPAG00000003869.1"/>
</dbReference>
<dbReference type="AlphaFoldDB" id="A0A3B4ZC44"/>
<keyword evidence="1" id="KW-0393">Immunoglobulin domain</keyword>
<accession>A0A3B4ZC44</accession>
<dbReference type="Pfam" id="PF07654">
    <property type="entry name" value="C1-set"/>
    <property type="match status" value="1"/>
</dbReference>
<dbReference type="InterPro" id="IPR013783">
    <property type="entry name" value="Ig-like_fold"/>
</dbReference>
<dbReference type="Gene3D" id="2.60.40.10">
    <property type="entry name" value="Immunoglobulins"/>
    <property type="match status" value="1"/>
</dbReference>
<evidence type="ECO:0000256" key="1">
    <source>
        <dbReference type="ARBA" id="ARBA00023319"/>
    </source>
</evidence>
<reference evidence="3" key="1">
    <citation type="submission" date="2023-09" db="UniProtKB">
        <authorList>
            <consortium name="Ensembl"/>
        </authorList>
    </citation>
    <scope>IDENTIFICATION</scope>
</reference>
<protein>
    <recommendedName>
        <fullName evidence="2">Ig-like domain-containing protein</fullName>
    </recommendedName>
</protein>
<dbReference type="InterPro" id="IPR003006">
    <property type="entry name" value="Ig/MHC_CS"/>
</dbReference>
<name>A0A3B4ZC44_9TELE</name>
<dbReference type="InterPro" id="IPR007110">
    <property type="entry name" value="Ig-like_dom"/>
</dbReference>
<dbReference type="InterPro" id="IPR003597">
    <property type="entry name" value="Ig_C1-set"/>
</dbReference>
<dbReference type="PROSITE" id="PS50835">
    <property type="entry name" value="IG_LIKE"/>
    <property type="match status" value="1"/>
</dbReference>
<dbReference type="CDD" id="cd00098">
    <property type="entry name" value="IgC1"/>
    <property type="match status" value="1"/>
</dbReference>
<evidence type="ECO:0000313" key="3">
    <source>
        <dbReference type="Ensembl" id="ENSSPAP00000005016.1"/>
    </source>
</evidence>
<feature type="domain" description="Ig-like" evidence="2">
    <location>
        <begin position="37"/>
        <end position="140"/>
    </location>
</feature>
<evidence type="ECO:0000259" key="2">
    <source>
        <dbReference type="PROSITE" id="PS50835"/>
    </source>
</evidence>
<dbReference type="GeneTree" id="ENSGT00990000204514"/>
<organism evidence="3">
    <name type="scientific">Stegastes partitus</name>
    <name type="common">bicolor damselfish</name>
    <dbReference type="NCBI Taxonomy" id="144197"/>
    <lineage>
        <taxon>Eukaryota</taxon>
        <taxon>Metazoa</taxon>
        <taxon>Chordata</taxon>
        <taxon>Craniata</taxon>
        <taxon>Vertebrata</taxon>
        <taxon>Euteleostomi</taxon>
        <taxon>Actinopterygii</taxon>
        <taxon>Neopterygii</taxon>
        <taxon>Teleostei</taxon>
        <taxon>Neoteleostei</taxon>
        <taxon>Acanthomorphata</taxon>
        <taxon>Ovalentaria</taxon>
        <taxon>Pomacentridae</taxon>
        <taxon>Stegastes</taxon>
    </lineage>
</organism>
<dbReference type="SMART" id="SM00407">
    <property type="entry name" value="IGc1"/>
    <property type="match status" value="1"/>
</dbReference>
<dbReference type="SUPFAM" id="SSF48726">
    <property type="entry name" value="Immunoglobulin"/>
    <property type="match status" value="1"/>
</dbReference>
<dbReference type="STRING" id="144197.ENSSPAP00000005016"/>
<proteinExistence type="predicted"/>